<dbReference type="GO" id="GO:0005789">
    <property type="term" value="C:endoplasmic reticulum membrane"/>
    <property type="evidence" value="ECO:0007669"/>
    <property type="project" value="UniProtKB-SubCell"/>
</dbReference>
<sequence>MDDAEDEEKHNAHRTLIPSVIDACLSPFRIAASPPLLRTYLRTILLLATSSILFAAAVVAYTSFYYAYIPVRGIDVPVYLQYDHSRSSLGNPEGSLMKLRHPYGVENVQGLVGRQKYDVDVLVTLPRCRKNLQAGNWMVRLDIRGPVTSGGGGGWEDASWGVEDGSLGEGTKEAEDGVQGKAQAEVLARSRRPALLTYRSWAAECVHRIVRLPLYILGWGTESETVRVRLMESVQFDRGWRNVPSSLRLELRARVPLAVYSVNVHFRARLEGLRWLMYTHRVSCAAVFIGVFWSVEMGVLLCTWVVFALCFGRGEDSSSSDEDATKVKSEHSTGGVQTEADEGLQTSLSDTDRTFPTLSSHQPLHYTSPSPGLKEERDTPALEDIPVKEEAEADDEEDDFLLEETMQNVAVGGMTDSGLGTSMESGVERRGLSRRKSGRGR</sequence>
<evidence type="ECO:0000313" key="9">
    <source>
        <dbReference type="EMBL" id="KAF1978670.1"/>
    </source>
</evidence>
<organism evidence="9 10">
    <name type="scientific">Bimuria novae-zelandiae CBS 107.79</name>
    <dbReference type="NCBI Taxonomy" id="1447943"/>
    <lineage>
        <taxon>Eukaryota</taxon>
        <taxon>Fungi</taxon>
        <taxon>Dikarya</taxon>
        <taxon>Ascomycota</taxon>
        <taxon>Pezizomycotina</taxon>
        <taxon>Dothideomycetes</taxon>
        <taxon>Pleosporomycetidae</taxon>
        <taxon>Pleosporales</taxon>
        <taxon>Massarineae</taxon>
        <taxon>Didymosphaeriaceae</taxon>
        <taxon>Bimuria</taxon>
    </lineage>
</organism>
<gene>
    <name evidence="9" type="ORF">BU23DRAFT_525523</name>
</gene>
<keyword evidence="5" id="KW-0443">Lipid metabolism</keyword>
<keyword evidence="6 8" id="KW-0472">Membrane</keyword>
<dbReference type="PANTHER" id="PTHR21212:SF0">
    <property type="entry name" value="SEIPIN"/>
    <property type="match status" value="1"/>
</dbReference>
<dbReference type="CDD" id="cd23995">
    <property type="entry name" value="Seipin_BSCL2_like"/>
    <property type="match status" value="1"/>
</dbReference>
<evidence type="ECO:0000256" key="6">
    <source>
        <dbReference type="ARBA" id="ARBA00023136"/>
    </source>
</evidence>
<dbReference type="Proteomes" id="UP000800036">
    <property type="component" value="Unassembled WGS sequence"/>
</dbReference>
<evidence type="ECO:0000256" key="8">
    <source>
        <dbReference type="SAM" id="Phobius"/>
    </source>
</evidence>
<keyword evidence="2 8" id="KW-0812">Transmembrane</keyword>
<evidence type="ECO:0000313" key="10">
    <source>
        <dbReference type="Proteomes" id="UP000800036"/>
    </source>
</evidence>
<dbReference type="GO" id="GO:0006629">
    <property type="term" value="P:lipid metabolic process"/>
    <property type="evidence" value="ECO:0007669"/>
    <property type="project" value="UniProtKB-KW"/>
</dbReference>
<feature type="compositionally biased region" description="Basic residues" evidence="7">
    <location>
        <begin position="432"/>
        <end position="441"/>
    </location>
</feature>
<dbReference type="Pfam" id="PF06775">
    <property type="entry name" value="Seipin"/>
    <property type="match status" value="1"/>
</dbReference>
<feature type="region of interest" description="Disordered" evidence="7">
    <location>
        <begin position="315"/>
        <end position="378"/>
    </location>
</feature>
<dbReference type="EMBL" id="ML976660">
    <property type="protein sequence ID" value="KAF1978670.1"/>
    <property type="molecule type" value="Genomic_DNA"/>
</dbReference>
<feature type="transmembrane region" description="Helical" evidence="8">
    <location>
        <begin position="284"/>
        <end position="309"/>
    </location>
</feature>
<evidence type="ECO:0000256" key="7">
    <source>
        <dbReference type="SAM" id="MobiDB-lite"/>
    </source>
</evidence>
<comment type="subcellular location">
    <subcellularLocation>
        <location evidence="1">Endoplasmic reticulum membrane</location>
        <topology evidence="1">Multi-pass membrane protein</topology>
    </subcellularLocation>
</comment>
<protein>
    <recommendedName>
        <fullName evidence="11">Adipose-regulatory protein-domain-containing protein</fullName>
    </recommendedName>
</protein>
<keyword evidence="3" id="KW-0256">Endoplasmic reticulum</keyword>
<reference evidence="9" key="1">
    <citation type="journal article" date="2020" name="Stud. Mycol.">
        <title>101 Dothideomycetes genomes: a test case for predicting lifestyles and emergence of pathogens.</title>
        <authorList>
            <person name="Haridas S."/>
            <person name="Albert R."/>
            <person name="Binder M."/>
            <person name="Bloem J."/>
            <person name="Labutti K."/>
            <person name="Salamov A."/>
            <person name="Andreopoulos B."/>
            <person name="Baker S."/>
            <person name="Barry K."/>
            <person name="Bills G."/>
            <person name="Bluhm B."/>
            <person name="Cannon C."/>
            <person name="Castanera R."/>
            <person name="Culley D."/>
            <person name="Daum C."/>
            <person name="Ezra D."/>
            <person name="Gonzalez J."/>
            <person name="Henrissat B."/>
            <person name="Kuo A."/>
            <person name="Liang C."/>
            <person name="Lipzen A."/>
            <person name="Lutzoni F."/>
            <person name="Magnuson J."/>
            <person name="Mondo S."/>
            <person name="Nolan M."/>
            <person name="Ohm R."/>
            <person name="Pangilinan J."/>
            <person name="Park H.-J."/>
            <person name="Ramirez L."/>
            <person name="Alfaro M."/>
            <person name="Sun H."/>
            <person name="Tritt A."/>
            <person name="Yoshinaga Y."/>
            <person name="Zwiers L.-H."/>
            <person name="Turgeon B."/>
            <person name="Goodwin S."/>
            <person name="Spatafora J."/>
            <person name="Crous P."/>
            <person name="Grigoriev I."/>
        </authorList>
    </citation>
    <scope>NUCLEOTIDE SEQUENCE</scope>
    <source>
        <strain evidence="9">CBS 107.79</strain>
    </source>
</reference>
<name>A0A6A5VQ16_9PLEO</name>
<evidence type="ECO:0008006" key="11">
    <source>
        <dbReference type="Google" id="ProtNLM"/>
    </source>
</evidence>
<dbReference type="AlphaFoldDB" id="A0A6A5VQ16"/>
<dbReference type="PANTHER" id="PTHR21212">
    <property type="entry name" value="BERNARDINELLI-SEIP CONGENITAL LIPODYSTROPHY 2 HOMOLOG BSCL2 PROTEIN"/>
    <property type="match status" value="1"/>
</dbReference>
<evidence type="ECO:0000256" key="2">
    <source>
        <dbReference type="ARBA" id="ARBA00022692"/>
    </source>
</evidence>
<feature type="region of interest" description="Disordered" evidence="7">
    <location>
        <begin position="412"/>
        <end position="441"/>
    </location>
</feature>
<evidence type="ECO:0000256" key="1">
    <source>
        <dbReference type="ARBA" id="ARBA00004477"/>
    </source>
</evidence>
<keyword evidence="10" id="KW-1185">Reference proteome</keyword>
<dbReference type="InterPro" id="IPR009617">
    <property type="entry name" value="Seipin"/>
</dbReference>
<dbReference type="OrthoDB" id="3990054at2759"/>
<keyword evidence="4 8" id="KW-1133">Transmembrane helix</keyword>
<evidence type="ECO:0000256" key="4">
    <source>
        <dbReference type="ARBA" id="ARBA00022989"/>
    </source>
</evidence>
<feature type="compositionally biased region" description="Polar residues" evidence="7">
    <location>
        <begin position="344"/>
        <end position="370"/>
    </location>
</feature>
<accession>A0A6A5VQ16</accession>
<feature type="transmembrane region" description="Helical" evidence="8">
    <location>
        <begin position="44"/>
        <end position="68"/>
    </location>
</feature>
<evidence type="ECO:0000256" key="5">
    <source>
        <dbReference type="ARBA" id="ARBA00023098"/>
    </source>
</evidence>
<proteinExistence type="predicted"/>
<evidence type="ECO:0000256" key="3">
    <source>
        <dbReference type="ARBA" id="ARBA00022824"/>
    </source>
</evidence>
<dbReference type="GO" id="GO:0140042">
    <property type="term" value="P:lipid droplet formation"/>
    <property type="evidence" value="ECO:0007669"/>
    <property type="project" value="UniProtKB-ARBA"/>
</dbReference>